<dbReference type="InterPro" id="IPR017452">
    <property type="entry name" value="GPCR_Rhodpsn_7TM"/>
</dbReference>
<organism evidence="8 9">
    <name type="scientific">Drosophila hydei</name>
    <name type="common">Fruit fly</name>
    <dbReference type="NCBI Taxonomy" id="7224"/>
    <lineage>
        <taxon>Eukaryota</taxon>
        <taxon>Metazoa</taxon>
        <taxon>Ecdysozoa</taxon>
        <taxon>Arthropoda</taxon>
        <taxon>Hexapoda</taxon>
        <taxon>Insecta</taxon>
        <taxon>Pterygota</taxon>
        <taxon>Neoptera</taxon>
        <taxon>Endopterygota</taxon>
        <taxon>Diptera</taxon>
        <taxon>Brachycera</taxon>
        <taxon>Muscomorpha</taxon>
        <taxon>Ephydroidea</taxon>
        <taxon>Drosophilidae</taxon>
        <taxon>Drosophila</taxon>
    </lineage>
</organism>
<comment type="subcellular location">
    <subcellularLocation>
        <location evidence="1">Membrane</location>
    </subcellularLocation>
</comment>
<dbReference type="CDD" id="cd14978">
    <property type="entry name" value="7tmA_FMRFamide_R-like"/>
    <property type="match status" value="1"/>
</dbReference>
<evidence type="ECO:0000313" key="9">
    <source>
        <dbReference type="RefSeq" id="XP_023164222.1"/>
    </source>
</evidence>
<feature type="transmembrane region" description="Helical" evidence="6">
    <location>
        <begin position="263"/>
        <end position="279"/>
    </location>
</feature>
<feature type="transmembrane region" description="Helical" evidence="6">
    <location>
        <begin position="79"/>
        <end position="100"/>
    </location>
</feature>
<feature type="domain" description="G-protein coupled receptors family 1 profile" evidence="7">
    <location>
        <begin position="59"/>
        <end position="330"/>
    </location>
</feature>
<keyword evidence="5 6" id="KW-0472">Membrane</keyword>
<comment type="similarity">
    <text evidence="2">Belongs to the G-protein coupled receptor 1 family.</text>
</comment>
<feature type="transmembrane region" description="Helical" evidence="6">
    <location>
        <begin position="209"/>
        <end position="234"/>
    </location>
</feature>
<evidence type="ECO:0000256" key="4">
    <source>
        <dbReference type="ARBA" id="ARBA00022989"/>
    </source>
</evidence>
<dbReference type="InterPro" id="IPR000276">
    <property type="entry name" value="GPCR_Rhodpsn"/>
</dbReference>
<reference evidence="9" key="1">
    <citation type="submission" date="2025-08" db="UniProtKB">
        <authorList>
            <consortium name="RefSeq"/>
        </authorList>
    </citation>
    <scope>IDENTIFICATION</scope>
    <source>
        <strain evidence="9">15085-1641.00</strain>
        <tissue evidence="9">Whole body</tissue>
    </source>
</reference>
<dbReference type="PANTHER" id="PTHR46641:SF25">
    <property type="entry name" value="CNMAMIDE RECEPTOR-RELATED"/>
    <property type="match status" value="1"/>
</dbReference>
<dbReference type="RefSeq" id="XP_023164222.1">
    <property type="nucleotide sequence ID" value="XM_023308454.2"/>
</dbReference>
<dbReference type="PANTHER" id="PTHR46641">
    <property type="entry name" value="FMRFAMIDE RECEPTOR-RELATED"/>
    <property type="match status" value="1"/>
</dbReference>
<protein>
    <submittedName>
        <fullName evidence="9">Uncharacterized protein LOC111594953</fullName>
    </submittedName>
</protein>
<sequence>MFEYFVLNLNSGRNNSNINLSPQIHGLDECIFQRSEPTVSLILIYGLAVPMLSAFGFCANLINGVVFMRPKMTPSAFTYLAALSWLDCVSCLLITLTALSRSYFYQSPAWLAYDYQWQTPLFGISTGAANLILAFVSLDRFVYLSRFAANNGAPRFCRRKVARLMICLAIIISILLNIPYFFCFVVDLDTGTCYVTDFYYSKLYRIHNWFSFSLLAISPAICLLMGNVAIIVAFRRWTKQGKRCQQSGSTDNRNTNKRYQHQIKLTISILIVITLYMVGELPAHMTSRKSSLNLLFGGDPNKVNGELMEHLEVIFITLNTLQLSMNIVVYAVINPSFMPEFFTCLRGASDVCFRLCCFTNIGRGCQRCCRRRRRQSHAEEHVSTVEAQQLPPEEAPQCGCESWSSDLDCADANHCKLTAGTFTFTDDCQAEEEAQPQPQQQPVVFTTDASGCMQQPVVQDDDQLGSCAM</sequence>
<dbReference type="Pfam" id="PF00001">
    <property type="entry name" value="7tm_1"/>
    <property type="match status" value="1"/>
</dbReference>
<feature type="transmembrane region" description="Helical" evidence="6">
    <location>
        <begin position="164"/>
        <end position="182"/>
    </location>
</feature>
<evidence type="ECO:0000259" key="7">
    <source>
        <dbReference type="PROSITE" id="PS50262"/>
    </source>
</evidence>
<dbReference type="GeneID" id="111594953"/>
<dbReference type="Gene3D" id="1.20.1070.10">
    <property type="entry name" value="Rhodopsin 7-helix transmembrane proteins"/>
    <property type="match status" value="1"/>
</dbReference>
<dbReference type="KEGG" id="dhe:111594953"/>
<dbReference type="PROSITE" id="PS00237">
    <property type="entry name" value="G_PROTEIN_RECEP_F1_1"/>
    <property type="match status" value="1"/>
</dbReference>
<keyword evidence="3 6" id="KW-0812">Transmembrane</keyword>
<evidence type="ECO:0000256" key="2">
    <source>
        <dbReference type="ARBA" id="ARBA00010663"/>
    </source>
</evidence>
<dbReference type="PROSITE" id="PS50262">
    <property type="entry name" value="G_PROTEIN_RECEP_F1_2"/>
    <property type="match status" value="1"/>
</dbReference>
<dbReference type="GO" id="GO:0004930">
    <property type="term" value="F:G protein-coupled receptor activity"/>
    <property type="evidence" value="ECO:0007669"/>
    <property type="project" value="InterPro"/>
</dbReference>
<evidence type="ECO:0000256" key="3">
    <source>
        <dbReference type="ARBA" id="ARBA00022692"/>
    </source>
</evidence>
<dbReference type="AlphaFoldDB" id="A0A6J1LI51"/>
<dbReference type="Proteomes" id="UP000504633">
    <property type="component" value="Unplaced"/>
</dbReference>
<feature type="transmembrane region" description="Helical" evidence="6">
    <location>
        <begin position="42"/>
        <end position="67"/>
    </location>
</feature>
<evidence type="ECO:0000256" key="6">
    <source>
        <dbReference type="SAM" id="Phobius"/>
    </source>
</evidence>
<proteinExistence type="inferred from homology"/>
<feature type="transmembrane region" description="Helical" evidence="6">
    <location>
        <begin position="120"/>
        <end position="143"/>
    </location>
</feature>
<evidence type="ECO:0000256" key="1">
    <source>
        <dbReference type="ARBA" id="ARBA00004370"/>
    </source>
</evidence>
<dbReference type="InterPro" id="IPR052954">
    <property type="entry name" value="GPCR-Ligand_Int"/>
</dbReference>
<keyword evidence="8" id="KW-1185">Reference proteome</keyword>
<dbReference type="SUPFAM" id="SSF81321">
    <property type="entry name" value="Family A G protein-coupled receptor-like"/>
    <property type="match status" value="1"/>
</dbReference>
<keyword evidence="4 6" id="KW-1133">Transmembrane helix</keyword>
<dbReference type="OMA" id="QCGCESW"/>
<name>A0A6J1LI51_DROHY</name>
<evidence type="ECO:0000313" key="8">
    <source>
        <dbReference type="Proteomes" id="UP000504633"/>
    </source>
</evidence>
<dbReference type="OrthoDB" id="10011262at2759"/>
<accession>A0A6J1LI51</accession>
<gene>
    <name evidence="9" type="primary">LOC111594953</name>
</gene>
<dbReference type="GO" id="GO:0016020">
    <property type="term" value="C:membrane"/>
    <property type="evidence" value="ECO:0007669"/>
    <property type="project" value="UniProtKB-SubCell"/>
</dbReference>
<evidence type="ECO:0000256" key="5">
    <source>
        <dbReference type="ARBA" id="ARBA00023136"/>
    </source>
</evidence>